<reference evidence="3" key="1">
    <citation type="submission" date="2019-03" db="EMBL/GenBank/DDBJ databases">
        <title>Single cell metagenomics reveals metabolic interactions within the superorganism composed of flagellate Streblomastix strix and complex community of Bacteroidetes bacteria on its surface.</title>
        <authorList>
            <person name="Treitli S.C."/>
            <person name="Kolisko M."/>
            <person name="Husnik F."/>
            <person name="Keeling P."/>
            <person name="Hampl V."/>
        </authorList>
    </citation>
    <scope>NUCLEOTIDE SEQUENCE</scope>
    <source>
        <strain evidence="3">STM</strain>
    </source>
</reference>
<sequence>MDVSIIIVNYNTKLLTSKCINSIVENTQGVIYEIILVDNASTDGSQDLFRNDKRIKFIENNENLGFGKANNIGIQIIKGRNVFFLNSDTILLNNSIKYLSDYLDENMMVGACGGNLFNEKMNPTHSYRMLFPSIIWEVNFLLGNMIERILYKRNREFNYTGRPHEVAYITGADLMIKKNILDFVGCFSSAFFMYYEDTDLCYRIYQNGYKIVSLPTAKIQHLEGKSSANKISSKKILMLNKSRLMYYKLHYTKFYINIANIIYLFLIISRILFFYKRSWKYIYWKMNLNVFRVLKILNE</sequence>
<dbReference type="PANTHER" id="PTHR43179:SF7">
    <property type="entry name" value="RHAMNOSYLTRANSFERASE WBBL"/>
    <property type="match status" value="1"/>
</dbReference>
<keyword evidence="1" id="KW-0472">Membrane</keyword>
<evidence type="ECO:0000256" key="1">
    <source>
        <dbReference type="SAM" id="Phobius"/>
    </source>
</evidence>
<keyword evidence="3" id="KW-0808">Transferase</keyword>
<organism evidence="3">
    <name type="scientific">termite gut metagenome</name>
    <dbReference type="NCBI Taxonomy" id="433724"/>
    <lineage>
        <taxon>unclassified sequences</taxon>
        <taxon>metagenomes</taxon>
        <taxon>organismal metagenomes</taxon>
    </lineage>
</organism>
<gene>
    <name evidence="3" type="ORF">EZS27_011972</name>
</gene>
<dbReference type="GO" id="GO:0102096">
    <property type="term" value="F:decaprenyl-N-acetyl-alpha-D-glucosaminyl-pyrophosphate:dTDP-alpha-L-rhamnose rhamnosyltransferase activity"/>
    <property type="evidence" value="ECO:0007669"/>
    <property type="project" value="UniProtKB-EC"/>
</dbReference>
<protein>
    <submittedName>
        <fullName evidence="3">N-acetylglucosaminyl-diphospho-decaprenol L-rhamnosyltransferase</fullName>
        <ecNumber evidence="3">2.4.1.289</ecNumber>
    </submittedName>
</protein>
<evidence type="ECO:0000259" key="2">
    <source>
        <dbReference type="Pfam" id="PF00535"/>
    </source>
</evidence>
<name>A0A5J4S315_9ZZZZ</name>
<dbReference type="Gene3D" id="3.90.550.10">
    <property type="entry name" value="Spore Coat Polysaccharide Biosynthesis Protein SpsA, Chain A"/>
    <property type="match status" value="1"/>
</dbReference>
<dbReference type="InterPro" id="IPR001173">
    <property type="entry name" value="Glyco_trans_2-like"/>
</dbReference>
<feature type="domain" description="Glycosyltransferase 2-like" evidence="2">
    <location>
        <begin position="4"/>
        <end position="149"/>
    </location>
</feature>
<dbReference type="EMBL" id="SNRY01000481">
    <property type="protein sequence ID" value="KAA6340148.1"/>
    <property type="molecule type" value="Genomic_DNA"/>
</dbReference>
<dbReference type="EC" id="2.4.1.289" evidence="3"/>
<dbReference type="CDD" id="cd04186">
    <property type="entry name" value="GT_2_like_c"/>
    <property type="match status" value="1"/>
</dbReference>
<keyword evidence="3" id="KW-0328">Glycosyltransferase</keyword>
<feature type="transmembrane region" description="Helical" evidence="1">
    <location>
        <begin position="254"/>
        <end position="275"/>
    </location>
</feature>
<dbReference type="Pfam" id="PF00535">
    <property type="entry name" value="Glycos_transf_2"/>
    <property type="match status" value="1"/>
</dbReference>
<accession>A0A5J4S315</accession>
<keyword evidence="1" id="KW-0812">Transmembrane</keyword>
<evidence type="ECO:0000313" key="3">
    <source>
        <dbReference type="EMBL" id="KAA6340148.1"/>
    </source>
</evidence>
<proteinExistence type="predicted"/>
<dbReference type="AlphaFoldDB" id="A0A5J4S315"/>
<dbReference type="SUPFAM" id="SSF53448">
    <property type="entry name" value="Nucleotide-diphospho-sugar transferases"/>
    <property type="match status" value="1"/>
</dbReference>
<comment type="caution">
    <text evidence="3">The sequence shown here is derived from an EMBL/GenBank/DDBJ whole genome shotgun (WGS) entry which is preliminary data.</text>
</comment>
<dbReference type="InterPro" id="IPR029044">
    <property type="entry name" value="Nucleotide-diphossugar_trans"/>
</dbReference>
<keyword evidence="1" id="KW-1133">Transmembrane helix</keyword>
<dbReference type="PANTHER" id="PTHR43179">
    <property type="entry name" value="RHAMNOSYLTRANSFERASE WBBL"/>
    <property type="match status" value="1"/>
</dbReference>